<reference evidence="1 2" key="1">
    <citation type="submission" date="2023-07" db="EMBL/GenBank/DDBJ databases">
        <title>Sequencing the genomes of 1000 actinobacteria strains.</title>
        <authorList>
            <person name="Klenk H.-P."/>
        </authorList>
    </citation>
    <scope>NUCLEOTIDE SEQUENCE [LARGE SCALE GENOMIC DNA]</scope>
    <source>
        <strain evidence="1 2">DSM 44388</strain>
    </source>
</reference>
<comment type="caution">
    <text evidence="1">The sequence shown here is derived from an EMBL/GenBank/DDBJ whole genome shotgun (WGS) entry which is preliminary data.</text>
</comment>
<dbReference type="EMBL" id="JAUSQZ010000001">
    <property type="protein sequence ID" value="MDP9830515.1"/>
    <property type="molecule type" value="Genomic_DNA"/>
</dbReference>
<protein>
    <submittedName>
        <fullName evidence="1">Uncharacterized protein</fullName>
    </submittedName>
</protein>
<organism evidence="1 2">
    <name type="scientific">Kineosporia succinea</name>
    <dbReference type="NCBI Taxonomy" id="84632"/>
    <lineage>
        <taxon>Bacteria</taxon>
        <taxon>Bacillati</taxon>
        <taxon>Actinomycetota</taxon>
        <taxon>Actinomycetes</taxon>
        <taxon>Kineosporiales</taxon>
        <taxon>Kineosporiaceae</taxon>
        <taxon>Kineosporia</taxon>
    </lineage>
</organism>
<dbReference type="Proteomes" id="UP001235712">
    <property type="component" value="Unassembled WGS sequence"/>
</dbReference>
<evidence type="ECO:0000313" key="2">
    <source>
        <dbReference type="Proteomes" id="UP001235712"/>
    </source>
</evidence>
<dbReference type="RefSeq" id="WP_307249583.1">
    <property type="nucleotide sequence ID" value="NZ_JAUSQZ010000001.1"/>
</dbReference>
<gene>
    <name evidence="1" type="ORF">J2S57_006264</name>
</gene>
<keyword evidence="2" id="KW-1185">Reference proteome</keyword>
<evidence type="ECO:0000313" key="1">
    <source>
        <dbReference type="EMBL" id="MDP9830515.1"/>
    </source>
</evidence>
<name>A0ABT9PCU0_9ACTN</name>
<accession>A0ABT9PCU0</accession>
<sequence>MMEPVVLPGVVRLEPDPLRPGLVSCTFLSGPPLTVTVPRARVQEIFDWWLAIAPEVAVDGYLQEEALEQFRDDIVVASVPDDLSGL</sequence>
<proteinExistence type="predicted"/>